<organism evidence="2 3">
    <name type="scientific">Clostridium punense</name>
    <dbReference type="NCBI Taxonomy" id="1054297"/>
    <lineage>
        <taxon>Bacteria</taxon>
        <taxon>Bacillati</taxon>
        <taxon>Bacillota</taxon>
        <taxon>Clostridia</taxon>
        <taxon>Eubacteriales</taxon>
        <taxon>Clostridiaceae</taxon>
        <taxon>Clostridium</taxon>
    </lineage>
</organism>
<evidence type="ECO:0000313" key="3">
    <source>
        <dbReference type="Proteomes" id="UP001519308"/>
    </source>
</evidence>
<dbReference type="InterPro" id="IPR036568">
    <property type="entry name" value="GGCT-like_sf"/>
</dbReference>
<evidence type="ECO:0000259" key="1">
    <source>
        <dbReference type="Pfam" id="PF06094"/>
    </source>
</evidence>
<dbReference type="SUPFAM" id="SSF110857">
    <property type="entry name" value="Gamma-glutamyl cyclotransferase-like"/>
    <property type="match status" value="1"/>
</dbReference>
<feature type="domain" description="Gamma-glutamylcyclotransferase AIG2-like" evidence="1">
    <location>
        <begin position="5"/>
        <end position="133"/>
    </location>
</feature>
<keyword evidence="3" id="KW-1185">Reference proteome</keyword>
<sequence length="147" mass="17458">MTKKVFVYGSLMEDLFNHEKYLKGKVITRKYAKTRGELYHLAECGYPAMIHGEDYVYGELIEVKNYDNTLQELDKLEHFFGEDRAENEYNRELIKVQLLDNGDEEIANAYIYNCNDLLKLRNNNIYIKNGDWRVYLQQEKLKMKALA</sequence>
<accession>A0ABS4K767</accession>
<gene>
    <name evidence="2" type="ORF">J2Z44_003471</name>
</gene>
<dbReference type="RefSeq" id="WP_021284552.1">
    <property type="nucleotide sequence ID" value="NZ_JAGGLL010000034.1"/>
</dbReference>
<dbReference type="InterPro" id="IPR013024">
    <property type="entry name" value="GGCT-like"/>
</dbReference>
<dbReference type="CDD" id="cd06661">
    <property type="entry name" value="GGCT_like"/>
    <property type="match status" value="1"/>
</dbReference>
<protein>
    <submittedName>
        <fullName evidence="2">Gamma-glutamylcyclotransferase (GGCT)/AIG2-like uncharacterized protein YtfP</fullName>
    </submittedName>
</protein>
<name>A0ABS4K767_9CLOT</name>
<dbReference type="InterPro" id="IPR009288">
    <property type="entry name" value="AIG2-like_dom"/>
</dbReference>
<dbReference type="EMBL" id="JAGGLL010000034">
    <property type="protein sequence ID" value="MBP2023632.1"/>
    <property type="molecule type" value="Genomic_DNA"/>
</dbReference>
<evidence type="ECO:0000313" key="2">
    <source>
        <dbReference type="EMBL" id="MBP2023632.1"/>
    </source>
</evidence>
<dbReference type="Pfam" id="PF06094">
    <property type="entry name" value="GGACT"/>
    <property type="match status" value="1"/>
</dbReference>
<dbReference type="Gene3D" id="3.10.490.10">
    <property type="entry name" value="Gamma-glutamyl cyclotransferase-like"/>
    <property type="match status" value="1"/>
</dbReference>
<dbReference type="Proteomes" id="UP001519308">
    <property type="component" value="Unassembled WGS sequence"/>
</dbReference>
<comment type="caution">
    <text evidence="2">The sequence shown here is derived from an EMBL/GenBank/DDBJ whole genome shotgun (WGS) entry which is preliminary data.</text>
</comment>
<reference evidence="2 3" key="1">
    <citation type="submission" date="2021-03" db="EMBL/GenBank/DDBJ databases">
        <title>Genomic Encyclopedia of Type Strains, Phase IV (KMG-IV): sequencing the most valuable type-strain genomes for metagenomic binning, comparative biology and taxonomic classification.</title>
        <authorList>
            <person name="Goeker M."/>
        </authorList>
    </citation>
    <scope>NUCLEOTIDE SEQUENCE [LARGE SCALE GENOMIC DNA]</scope>
    <source>
        <strain evidence="2 3">DSM 28650</strain>
    </source>
</reference>
<proteinExistence type="predicted"/>